<dbReference type="HOGENOM" id="CLU_017584_5_2_5"/>
<dbReference type="InterPro" id="IPR036390">
    <property type="entry name" value="WH_DNA-bd_sf"/>
</dbReference>
<evidence type="ECO:0000313" key="5">
    <source>
        <dbReference type="EMBL" id="AJE48470.1"/>
    </source>
</evidence>
<dbReference type="SUPFAM" id="SSF48008">
    <property type="entry name" value="GntR ligand-binding domain-like"/>
    <property type="match status" value="1"/>
</dbReference>
<gene>
    <name evidence="5" type="ORF">P73_3755</name>
</gene>
<keyword evidence="3" id="KW-0804">Transcription</keyword>
<dbReference type="PANTHER" id="PTHR43537">
    <property type="entry name" value="TRANSCRIPTIONAL REGULATOR, GNTR FAMILY"/>
    <property type="match status" value="1"/>
</dbReference>
<keyword evidence="6" id="KW-1185">Reference proteome</keyword>
<dbReference type="STRING" id="1208324.P73_3755"/>
<dbReference type="Pfam" id="PF00392">
    <property type="entry name" value="GntR"/>
    <property type="match status" value="1"/>
</dbReference>
<dbReference type="PANTHER" id="PTHR43537:SF24">
    <property type="entry name" value="GLUCONATE OPERON TRANSCRIPTIONAL REPRESSOR"/>
    <property type="match status" value="1"/>
</dbReference>
<name>A0A0B5E542_9RHOB</name>
<dbReference type="GO" id="GO:0003700">
    <property type="term" value="F:DNA-binding transcription factor activity"/>
    <property type="evidence" value="ECO:0007669"/>
    <property type="project" value="InterPro"/>
</dbReference>
<dbReference type="Pfam" id="PF07729">
    <property type="entry name" value="FCD"/>
    <property type="match status" value="1"/>
</dbReference>
<organism evidence="5 6">
    <name type="scientific">Celeribacter indicus</name>
    <dbReference type="NCBI Taxonomy" id="1208324"/>
    <lineage>
        <taxon>Bacteria</taxon>
        <taxon>Pseudomonadati</taxon>
        <taxon>Pseudomonadota</taxon>
        <taxon>Alphaproteobacteria</taxon>
        <taxon>Rhodobacterales</taxon>
        <taxon>Roseobacteraceae</taxon>
        <taxon>Celeribacter</taxon>
    </lineage>
</organism>
<dbReference type="SMART" id="SM00345">
    <property type="entry name" value="HTH_GNTR"/>
    <property type="match status" value="1"/>
</dbReference>
<evidence type="ECO:0000313" key="6">
    <source>
        <dbReference type="Proteomes" id="UP000031521"/>
    </source>
</evidence>
<evidence type="ECO:0000256" key="3">
    <source>
        <dbReference type="ARBA" id="ARBA00023163"/>
    </source>
</evidence>
<dbReference type="InterPro" id="IPR036388">
    <property type="entry name" value="WH-like_DNA-bd_sf"/>
</dbReference>
<dbReference type="SMART" id="SM00895">
    <property type="entry name" value="FCD"/>
    <property type="match status" value="1"/>
</dbReference>
<reference evidence="5 6" key="1">
    <citation type="journal article" date="2014" name="Int. J. Syst. Evol. Microbiol.">
        <title>Celeribacter indicus sp. nov., a polycyclic aromatic hydrocarbon-degrading bacterium from deep-sea sediment and reclassification of Huaishuia halophila as Celeribacter halophilus comb. nov.</title>
        <authorList>
            <person name="Lai Q."/>
            <person name="Cao J."/>
            <person name="Yuan J."/>
            <person name="Li F."/>
            <person name="Shao Z."/>
        </authorList>
    </citation>
    <scope>NUCLEOTIDE SEQUENCE [LARGE SCALE GENOMIC DNA]</scope>
    <source>
        <strain evidence="5">P73</strain>
    </source>
</reference>
<dbReference type="Gene3D" id="1.10.10.10">
    <property type="entry name" value="Winged helix-like DNA-binding domain superfamily/Winged helix DNA-binding domain"/>
    <property type="match status" value="1"/>
</dbReference>
<dbReference type="GO" id="GO:0003677">
    <property type="term" value="F:DNA binding"/>
    <property type="evidence" value="ECO:0007669"/>
    <property type="project" value="UniProtKB-KW"/>
</dbReference>
<dbReference type="InterPro" id="IPR000524">
    <property type="entry name" value="Tscrpt_reg_HTH_GntR"/>
</dbReference>
<dbReference type="AlphaFoldDB" id="A0A0B5E542"/>
<dbReference type="KEGG" id="cid:P73_3755"/>
<sequence length="240" mass="27470">MDPEATPTDERKLSLTDRAYALIRKDIVICVLEPGMFFTEAELSERLKMSKTPIREALLRLQVERMVSAIPRRGYEVTPLHVADIQDVFEHRRIIEGACAELAAIRIEPGDIEELRTYADMTAAHYDAIDGSDREAVSRHAHLNNVFHETIARTARNHRLHRTAVQAIRDYDRFFFLEWNAPAAYAPDYVDHHEILMHIVNRDPESAKLAMYKHVDFSRKSLLTGLAATGNASLLNRVRL</sequence>
<evidence type="ECO:0000256" key="2">
    <source>
        <dbReference type="ARBA" id="ARBA00023125"/>
    </source>
</evidence>
<proteinExistence type="predicted"/>
<keyword evidence="2" id="KW-0238">DNA-binding</keyword>
<evidence type="ECO:0000256" key="1">
    <source>
        <dbReference type="ARBA" id="ARBA00023015"/>
    </source>
</evidence>
<dbReference type="Proteomes" id="UP000031521">
    <property type="component" value="Chromosome"/>
</dbReference>
<dbReference type="PROSITE" id="PS50949">
    <property type="entry name" value="HTH_GNTR"/>
    <property type="match status" value="1"/>
</dbReference>
<keyword evidence="1" id="KW-0805">Transcription regulation</keyword>
<dbReference type="InterPro" id="IPR011711">
    <property type="entry name" value="GntR_C"/>
</dbReference>
<evidence type="ECO:0000259" key="4">
    <source>
        <dbReference type="PROSITE" id="PS50949"/>
    </source>
</evidence>
<dbReference type="InterPro" id="IPR008920">
    <property type="entry name" value="TF_FadR/GntR_C"/>
</dbReference>
<accession>A0A0B5E542</accession>
<feature type="domain" description="HTH gntR-type" evidence="4">
    <location>
        <begin position="13"/>
        <end position="80"/>
    </location>
</feature>
<dbReference type="CDD" id="cd07377">
    <property type="entry name" value="WHTH_GntR"/>
    <property type="match status" value="1"/>
</dbReference>
<dbReference type="SUPFAM" id="SSF46785">
    <property type="entry name" value="Winged helix' DNA-binding domain"/>
    <property type="match status" value="1"/>
</dbReference>
<dbReference type="Gene3D" id="1.20.120.530">
    <property type="entry name" value="GntR ligand-binding domain-like"/>
    <property type="match status" value="1"/>
</dbReference>
<dbReference type="EMBL" id="CP004393">
    <property type="protein sequence ID" value="AJE48470.1"/>
    <property type="molecule type" value="Genomic_DNA"/>
</dbReference>
<protein>
    <submittedName>
        <fullName evidence="5">GntR family transcriptional regulator</fullName>
    </submittedName>
</protein>